<dbReference type="InterPro" id="IPR036366">
    <property type="entry name" value="PGBDSf"/>
</dbReference>
<evidence type="ECO:0000313" key="3">
    <source>
        <dbReference type="Proteomes" id="UP000017842"/>
    </source>
</evidence>
<proteinExistence type="predicted"/>
<gene>
    <name evidence="2" type="ORF">MGMO_141c00030</name>
</gene>
<evidence type="ECO:0000259" key="1">
    <source>
        <dbReference type="Pfam" id="PF01471"/>
    </source>
</evidence>
<comment type="caution">
    <text evidence="2">The sequence shown here is derived from an EMBL/GenBank/DDBJ whole genome shotgun (WGS) entry which is preliminary data.</text>
</comment>
<sequence length="240" mass="26364">MSDLILTKPLKRGDKKGQVRLIQEWLSLRDEQVAIDGDFGPATEAAVKSFQNGQGLTANGIVDNATFAHLISPMTDVLKPITSTGGETLGELVVAYAKQHLAQHPREVGGQNRGPWVRLYMEGNEGQQWAWCAGFTCFCLKQACELKGVPLPINPSFSCDSLASSAKVNNRFVTKDKAGPGSFFLVRNTATDWTHTGIVIESYAEIFRSIEGNTNDEGSREGYEVCARTRGYKKMDFVKI</sequence>
<organism evidence="2 3">
    <name type="scientific">Methyloglobulus morosus KoM1</name>
    <dbReference type="NCBI Taxonomy" id="1116472"/>
    <lineage>
        <taxon>Bacteria</taxon>
        <taxon>Pseudomonadati</taxon>
        <taxon>Pseudomonadota</taxon>
        <taxon>Gammaproteobacteria</taxon>
        <taxon>Methylococcales</taxon>
        <taxon>Methylococcaceae</taxon>
        <taxon>Methyloglobulus</taxon>
    </lineage>
</organism>
<dbReference type="SUPFAM" id="SSF47090">
    <property type="entry name" value="PGBD-like"/>
    <property type="match status" value="1"/>
</dbReference>
<dbReference type="Gene3D" id="1.10.101.10">
    <property type="entry name" value="PGBD-like superfamily/PGBD"/>
    <property type="match status" value="1"/>
</dbReference>
<dbReference type="InterPro" id="IPR002477">
    <property type="entry name" value="Peptidoglycan-bd-like"/>
</dbReference>
<dbReference type="eggNOG" id="COG3409">
    <property type="taxonomic scope" value="Bacteria"/>
</dbReference>
<dbReference type="Pfam" id="PF01471">
    <property type="entry name" value="PG_binding_1"/>
    <property type="match status" value="1"/>
</dbReference>
<dbReference type="Proteomes" id="UP000017842">
    <property type="component" value="Unassembled WGS sequence"/>
</dbReference>
<name>V5B6P0_9GAMM</name>
<reference evidence="2 3" key="1">
    <citation type="journal article" date="2013" name="Genome Announc.">
        <title>Draft Genome Sequence of the Methanotrophic Gammaproteobacterium Methyloglobulus morosus DSM 22980 Strain KoM1.</title>
        <authorList>
            <person name="Poehlein A."/>
            <person name="Deutzmann J.S."/>
            <person name="Daniel R."/>
            <person name="Simeonova D.D."/>
        </authorList>
    </citation>
    <scope>NUCLEOTIDE SEQUENCE [LARGE SCALE GENOMIC DNA]</scope>
    <source>
        <strain evidence="2 3">KoM1</strain>
    </source>
</reference>
<feature type="domain" description="Peptidoglycan binding-like" evidence="1">
    <location>
        <begin position="17"/>
        <end position="70"/>
    </location>
</feature>
<dbReference type="PATRIC" id="fig|1116472.3.peg.3487"/>
<dbReference type="InterPro" id="IPR036365">
    <property type="entry name" value="PGBD-like_sf"/>
</dbReference>
<protein>
    <recommendedName>
        <fullName evidence="1">Peptidoglycan binding-like domain-containing protein</fullName>
    </recommendedName>
</protein>
<dbReference type="STRING" id="1116472.MGMO_141c00030"/>
<dbReference type="RefSeq" id="WP_023496117.1">
    <property type="nucleotide sequence ID" value="NZ_AYLO01000130.1"/>
</dbReference>
<dbReference type="AlphaFoldDB" id="V5B6P0"/>
<accession>V5B6P0</accession>
<evidence type="ECO:0000313" key="2">
    <source>
        <dbReference type="EMBL" id="ESS68920.1"/>
    </source>
</evidence>
<keyword evidence="3" id="KW-1185">Reference proteome</keyword>
<dbReference type="EMBL" id="AYLO01000130">
    <property type="protein sequence ID" value="ESS68920.1"/>
    <property type="molecule type" value="Genomic_DNA"/>
</dbReference>